<name>A0A4R6BCY0_9STAP</name>
<dbReference type="InterPro" id="IPR006480">
    <property type="entry name" value="Phage_holin_4_1"/>
</dbReference>
<keyword evidence="2 6" id="KW-0812">Transmembrane</keyword>
<evidence type="ECO:0000313" key="8">
    <source>
        <dbReference type="Proteomes" id="UP000295310"/>
    </source>
</evidence>
<gene>
    <name evidence="7" type="ORF">ERX27_07425</name>
</gene>
<dbReference type="Pfam" id="PF05105">
    <property type="entry name" value="Phage_holin_4_1"/>
    <property type="match status" value="1"/>
</dbReference>
<accession>A0A4R6BCY0</accession>
<evidence type="ECO:0000256" key="2">
    <source>
        <dbReference type="ARBA" id="ARBA00022692"/>
    </source>
</evidence>
<evidence type="ECO:0000256" key="5">
    <source>
        <dbReference type="ARBA" id="ARBA00023600"/>
    </source>
</evidence>
<dbReference type="RefSeq" id="WP_133432205.1">
    <property type="nucleotide sequence ID" value="NZ_SCWA01000012.1"/>
</dbReference>
<evidence type="ECO:0000256" key="3">
    <source>
        <dbReference type="ARBA" id="ARBA00022989"/>
    </source>
</evidence>
<evidence type="ECO:0000313" key="7">
    <source>
        <dbReference type="EMBL" id="TDL96677.1"/>
    </source>
</evidence>
<sequence>MDKTVIITELNVWKELLFSGDMLLLRILFLMTLFDVVSGISKGFAKNELRSRRASEGLARKAHMYFIVIMANVIDQVFNGNGMGVNAVVIFYIVVESLSLIENAKQLGLPIPDVITDKLAMFENGKAVKEIVPGDATTTIVKDKNGDIKDVEVKVENK</sequence>
<reference evidence="7 8" key="1">
    <citation type="submission" date="2019-01" db="EMBL/GenBank/DDBJ databases">
        <title>Draft genome sequences of the type strains of six Macrococcus species.</title>
        <authorList>
            <person name="Mazhar S."/>
            <person name="Altermann E."/>
            <person name="Hill C."/>
            <person name="Mcauliffe O."/>
        </authorList>
    </citation>
    <scope>NUCLEOTIDE SEQUENCE [LARGE SCALE GENOMIC DNA]</scope>
    <source>
        <strain evidence="7 8">CCM4811</strain>
    </source>
</reference>
<protein>
    <submittedName>
        <fullName evidence="7">Holin</fullName>
    </submittedName>
</protein>
<dbReference type="Proteomes" id="UP000295310">
    <property type="component" value="Unassembled WGS sequence"/>
</dbReference>
<dbReference type="OrthoDB" id="88184at2"/>
<evidence type="ECO:0000256" key="6">
    <source>
        <dbReference type="SAM" id="Phobius"/>
    </source>
</evidence>
<dbReference type="AlphaFoldDB" id="A0A4R6BCY0"/>
<organism evidence="7 8">
    <name type="scientific">Macrococcus brunensis</name>
    <dbReference type="NCBI Taxonomy" id="198483"/>
    <lineage>
        <taxon>Bacteria</taxon>
        <taxon>Bacillati</taxon>
        <taxon>Bacillota</taxon>
        <taxon>Bacilli</taxon>
        <taxon>Bacillales</taxon>
        <taxon>Staphylococcaceae</taxon>
        <taxon>Macrococcus</taxon>
    </lineage>
</organism>
<keyword evidence="3 6" id="KW-1133">Transmembrane helix</keyword>
<keyword evidence="8" id="KW-1185">Reference proteome</keyword>
<dbReference type="EMBL" id="SCWA01000012">
    <property type="protein sequence ID" value="TDL96677.1"/>
    <property type="molecule type" value="Genomic_DNA"/>
</dbReference>
<dbReference type="NCBIfam" id="TIGR01593">
    <property type="entry name" value="holin_tox_secr"/>
    <property type="match status" value="1"/>
</dbReference>
<keyword evidence="4 6" id="KW-0472">Membrane</keyword>
<comment type="caution">
    <text evidence="7">The sequence shown here is derived from an EMBL/GenBank/DDBJ whole genome shotgun (WGS) entry which is preliminary data.</text>
</comment>
<dbReference type="GO" id="GO:0016020">
    <property type="term" value="C:membrane"/>
    <property type="evidence" value="ECO:0007669"/>
    <property type="project" value="UniProtKB-SubCell"/>
</dbReference>
<comment type="subcellular location">
    <subcellularLocation>
        <location evidence="1">Membrane</location>
        <topology evidence="1">Multi-pass membrane protein</topology>
    </subcellularLocation>
</comment>
<evidence type="ECO:0000256" key="4">
    <source>
        <dbReference type="ARBA" id="ARBA00023136"/>
    </source>
</evidence>
<proteinExistence type="inferred from homology"/>
<feature type="transmembrane region" description="Helical" evidence="6">
    <location>
        <begin position="23"/>
        <end position="41"/>
    </location>
</feature>
<evidence type="ECO:0000256" key="1">
    <source>
        <dbReference type="ARBA" id="ARBA00004141"/>
    </source>
</evidence>
<comment type="similarity">
    <text evidence="5">Belongs to the bacteriophage holin family. Cp-1 holin subfamily.</text>
</comment>